<dbReference type="InterPro" id="IPR011662">
    <property type="entry name" value="Secretin/TonB_short_N"/>
</dbReference>
<keyword evidence="11" id="KW-1185">Reference proteome</keyword>
<evidence type="ECO:0000256" key="5">
    <source>
        <dbReference type="ARBA" id="ARBA00023136"/>
    </source>
</evidence>
<dbReference type="Proteomes" id="UP000664303">
    <property type="component" value="Unassembled WGS sequence"/>
</dbReference>
<dbReference type="InterPro" id="IPR012910">
    <property type="entry name" value="Plug_dom"/>
</dbReference>
<dbReference type="PANTHER" id="PTHR47234:SF1">
    <property type="entry name" value="TONB-DEPENDENT RECEPTOR"/>
    <property type="match status" value="1"/>
</dbReference>
<dbReference type="AlphaFoldDB" id="A0A939DG80"/>
<evidence type="ECO:0000256" key="7">
    <source>
        <dbReference type="RuleBase" id="RU003357"/>
    </source>
</evidence>
<evidence type="ECO:0000313" key="10">
    <source>
        <dbReference type="EMBL" id="MBN7797306.1"/>
    </source>
</evidence>
<keyword evidence="4" id="KW-0408">Iron</keyword>
<keyword evidence="8" id="KW-0732">Signal</keyword>
<organism evidence="10 11">
    <name type="scientific">Parahaliea mediterranea</name>
    <dbReference type="NCBI Taxonomy" id="651086"/>
    <lineage>
        <taxon>Bacteria</taxon>
        <taxon>Pseudomonadati</taxon>
        <taxon>Pseudomonadota</taxon>
        <taxon>Gammaproteobacteria</taxon>
        <taxon>Cellvibrionales</taxon>
        <taxon>Halieaceae</taxon>
        <taxon>Parahaliea</taxon>
    </lineage>
</organism>
<name>A0A939DG80_9GAMM</name>
<dbReference type="Pfam" id="PF00593">
    <property type="entry name" value="TonB_dep_Rec_b-barrel"/>
    <property type="match status" value="1"/>
</dbReference>
<dbReference type="SUPFAM" id="SSF56935">
    <property type="entry name" value="Porins"/>
    <property type="match status" value="1"/>
</dbReference>
<dbReference type="EMBL" id="JAFKCZ010000008">
    <property type="protein sequence ID" value="MBN7797306.1"/>
    <property type="molecule type" value="Genomic_DNA"/>
</dbReference>
<keyword evidence="7" id="KW-0798">TonB box</keyword>
<evidence type="ECO:0000256" key="2">
    <source>
        <dbReference type="ARBA" id="ARBA00022448"/>
    </source>
</evidence>
<evidence type="ECO:0000256" key="3">
    <source>
        <dbReference type="ARBA" id="ARBA00022496"/>
    </source>
</evidence>
<dbReference type="Pfam" id="PF07715">
    <property type="entry name" value="Plug"/>
    <property type="match status" value="1"/>
</dbReference>
<evidence type="ECO:0000256" key="6">
    <source>
        <dbReference type="ARBA" id="ARBA00023237"/>
    </source>
</evidence>
<feature type="signal peptide" evidence="8">
    <location>
        <begin position="1"/>
        <end position="27"/>
    </location>
</feature>
<keyword evidence="6" id="KW-0998">Cell outer membrane</keyword>
<keyword evidence="2" id="KW-0813">Transport</keyword>
<proteinExistence type="inferred from homology"/>
<keyword evidence="3" id="KW-0406">Ion transport</keyword>
<comment type="caution">
    <text evidence="10">The sequence shown here is derived from an EMBL/GenBank/DDBJ whole genome shotgun (WGS) entry which is preliminary data.</text>
</comment>
<evidence type="ECO:0000256" key="4">
    <source>
        <dbReference type="ARBA" id="ARBA00023004"/>
    </source>
</evidence>
<dbReference type="Gene3D" id="3.55.50.30">
    <property type="match status" value="1"/>
</dbReference>
<dbReference type="InterPro" id="IPR036942">
    <property type="entry name" value="Beta-barrel_TonB_sf"/>
</dbReference>
<comment type="subcellular location">
    <subcellularLocation>
        <location evidence="1 7">Cell outer membrane</location>
    </subcellularLocation>
</comment>
<evidence type="ECO:0000256" key="1">
    <source>
        <dbReference type="ARBA" id="ARBA00004442"/>
    </source>
</evidence>
<keyword evidence="10" id="KW-0675">Receptor</keyword>
<evidence type="ECO:0000256" key="8">
    <source>
        <dbReference type="SAM" id="SignalP"/>
    </source>
</evidence>
<dbReference type="Gene3D" id="2.40.170.20">
    <property type="entry name" value="TonB-dependent receptor, beta-barrel domain"/>
    <property type="match status" value="1"/>
</dbReference>
<dbReference type="InterPro" id="IPR037066">
    <property type="entry name" value="Plug_dom_sf"/>
</dbReference>
<accession>A0A939DG80</accession>
<reference evidence="10" key="1">
    <citation type="submission" date="2021-02" db="EMBL/GenBank/DDBJ databases">
        <title>PHA producing bacteria isolated from coastal sediment in Guangdong, Shenzhen.</title>
        <authorList>
            <person name="Zheng W."/>
            <person name="Yu S."/>
            <person name="Huang Y."/>
        </authorList>
    </citation>
    <scope>NUCLEOTIDE SEQUENCE</scope>
    <source>
        <strain evidence="10">TN14-10</strain>
    </source>
</reference>
<feature type="domain" description="Secretin/TonB short N-terminal" evidence="9">
    <location>
        <begin position="56"/>
        <end position="107"/>
    </location>
</feature>
<dbReference type="RefSeq" id="WP_206560759.1">
    <property type="nucleotide sequence ID" value="NZ_JAFKCZ010000008.1"/>
</dbReference>
<evidence type="ECO:0000259" key="9">
    <source>
        <dbReference type="SMART" id="SM00965"/>
    </source>
</evidence>
<gene>
    <name evidence="10" type="ORF">JYP50_11930</name>
</gene>
<dbReference type="Gene3D" id="2.170.130.10">
    <property type="entry name" value="TonB-dependent receptor, plug domain"/>
    <property type="match status" value="1"/>
</dbReference>
<dbReference type="PANTHER" id="PTHR47234">
    <property type="match status" value="1"/>
</dbReference>
<dbReference type="GO" id="GO:0006826">
    <property type="term" value="P:iron ion transport"/>
    <property type="evidence" value="ECO:0007669"/>
    <property type="project" value="UniProtKB-KW"/>
</dbReference>
<sequence>MNDAPHLLAACLLCLAGLLAAPPPAAAEPLSYQPPYQLPAQPLDRALLELSRLAGLQIIFASELTAGLQAPAVSDAESVEAAITTLLRDTDLAFRYSDAGTLVIYRVSAEPGEQRAASVPPREEILVTGSHLGLPADRGGLSPVTMVPRATLRAEGHVSLPRVLQQLPINSGAEIQINNLNQPLTAGTAAINLRNLGLGTTLVLLDGQRQVDVPVATTQGETFVDVNALVPEIAIGRIDVLRDGASATYGSDAVAGVVNVIPRHGFRGVELALRHSATSRSGQDNTRLGALFGGALPGGNSSGILALSLEQQDALLTTDRDYPDHTVISSLGQPGTYLTSKEGLVRDPDCGVAGGEIRPGNPYCLFDSSPYFDLSPEERRRRLYTRLEHTWRDGSRVTATLSHNAAEVWVHATPSFPFANTLPLVPAHNPGNDFGEDVRFYGRVLGAEAGASRSRSRYRSDFARLEFSRTEYPVHLQAGVNFSYSRTRYGRTDTVRDELQAALDGRGGPQHNAYWNPRHGAVNDPEVVEALFADWGMRGQSRLVAFDLSASSHDLTLAGTPARFALGGQFRREWLSQHFAQVYNDKQFLSLGGGPDFSGSRDVSALYSELLLSPTDTLDLQLAGRYEHAGGARGALSPKLALNWQAGSRSALRLTWGRAFRAPSLFQTQASQAVPVAISDGITPGTPQFANVITSGRRDLSPATARIATAGFEYRDPRGIYAGLDLWYYDYRNVTLKESPQTILEDARAGDPAAIAKVSRDPANGQITEIRADFVNAADIRSIGLDGALGAQLPWGSGALDTGLSWTWTERFRIRDASGAVFEGAGSRNAGTPAARALPRLKANAWFGWRGPRFETRARLNGVSGYRDDRNRGEDIASQVTLDLHAAWPGLLPGGADLALGVYNVTDRDPPAVNTFLGYDAHTHDPRGRVWYLSVEWQR</sequence>
<keyword evidence="3" id="KW-0410">Iron transport</keyword>
<protein>
    <submittedName>
        <fullName evidence="10">TonB-dependent receptor</fullName>
    </submittedName>
</protein>
<dbReference type="GO" id="GO:0009279">
    <property type="term" value="C:cell outer membrane"/>
    <property type="evidence" value="ECO:0007669"/>
    <property type="project" value="UniProtKB-SubCell"/>
</dbReference>
<dbReference type="SMART" id="SM00965">
    <property type="entry name" value="STN"/>
    <property type="match status" value="1"/>
</dbReference>
<evidence type="ECO:0000313" key="11">
    <source>
        <dbReference type="Proteomes" id="UP000664303"/>
    </source>
</evidence>
<dbReference type="Pfam" id="PF07660">
    <property type="entry name" value="STN"/>
    <property type="match status" value="1"/>
</dbReference>
<dbReference type="InterPro" id="IPR000531">
    <property type="entry name" value="Beta-barrel_TonB"/>
</dbReference>
<feature type="chain" id="PRO_5036782944" evidence="8">
    <location>
        <begin position="28"/>
        <end position="939"/>
    </location>
</feature>
<keyword evidence="5 7" id="KW-0472">Membrane</keyword>
<comment type="similarity">
    <text evidence="7">Belongs to the TonB-dependent receptor family.</text>
</comment>